<dbReference type="Pfam" id="PF01966">
    <property type="entry name" value="HD"/>
    <property type="match status" value="1"/>
</dbReference>
<dbReference type="EMBL" id="MIKG01000001">
    <property type="protein sequence ID" value="RAO65279.1"/>
    <property type="molecule type" value="Genomic_DNA"/>
</dbReference>
<dbReference type="Proteomes" id="UP000249363">
    <property type="component" value="Unassembled WGS sequence"/>
</dbReference>
<dbReference type="RefSeq" id="XP_040729796.1">
    <property type="nucleotide sequence ID" value="XM_040873311.1"/>
</dbReference>
<dbReference type="NCBIfam" id="TIGR00277">
    <property type="entry name" value="HDIG"/>
    <property type="match status" value="1"/>
</dbReference>
<reference evidence="2 3" key="1">
    <citation type="journal article" date="2017" name="Biotechnol. Biofuels">
        <title>Differential beta-glucosidase expression as a function of carbon source availability in Talaromyces amestolkiae: a genomic and proteomic approach.</title>
        <authorList>
            <person name="de Eugenio L.I."/>
            <person name="Mendez-Liter J.A."/>
            <person name="Nieto-Dominguez M."/>
            <person name="Alonso L."/>
            <person name="Gil-Munoz J."/>
            <person name="Barriuso J."/>
            <person name="Prieto A."/>
            <person name="Martinez M.J."/>
        </authorList>
    </citation>
    <scope>NUCLEOTIDE SEQUENCE [LARGE SCALE GENOMIC DNA]</scope>
    <source>
        <strain evidence="2 3">CIB</strain>
    </source>
</reference>
<dbReference type="OrthoDB" id="4223596at2759"/>
<dbReference type="InterPro" id="IPR006674">
    <property type="entry name" value="HD_domain"/>
</dbReference>
<keyword evidence="3" id="KW-1185">Reference proteome</keyword>
<dbReference type="AlphaFoldDB" id="A0A364KP16"/>
<dbReference type="PANTHER" id="PTHR40202">
    <property type="match status" value="1"/>
</dbReference>
<proteinExistence type="predicted"/>
<sequence length="202" mass="22133">MDSPQVVAKSLLGIFEKYGQGDYIGESISQLEHSLQAAHQAKQAGAHQELILAALLHDIGQIIPLEKTKEVRMTLSQGDAGNVGRIGHETIGAQYLHSLGFSETVCRLVNSHVAAKRYLTAVNQSYYESLSSASQKSLAFQGGPFRGEELKAFEQDKLKDEMVSLRLWDDAAKIVGIENETPRAHDYLDLMVAHLSRNASGN</sequence>
<dbReference type="CDD" id="cd00077">
    <property type="entry name" value="HDc"/>
    <property type="match status" value="1"/>
</dbReference>
<dbReference type="InterPro" id="IPR006675">
    <property type="entry name" value="HDIG_dom"/>
</dbReference>
<dbReference type="GeneID" id="63790508"/>
<dbReference type="Gene3D" id="1.10.3210.10">
    <property type="entry name" value="Hypothetical protein af1432"/>
    <property type="match status" value="1"/>
</dbReference>
<feature type="domain" description="HD" evidence="1">
    <location>
        <begin position="31"/>
        <end position="116"/>
    </location>
</feature>
<dbReference type="SUPFAM" id="SSF109604">
    <property type="entry name" value="HD-domain/PDEase-like"/>
    <property type="match status" value="1"/>
</dbReference>
<gene>
    <name evidence="2" type="ORF">BHQ10_001291</name>
</gene>
<evidence type="ECO:0000313" key="3">
    <source>
        <dbReference type="Proteomes" id="UP000249363"/>
    </source>
</evidence>
<accession>A0A364KP16</accession>
<organism evidence="2 3">
    <name type="scientific">Talaromyces amestolkiae</name>
    <dbReference type="NCBI Taxonomy" id="1196081"/>
    <lineage>
        <taxon>Eukaryota</taxon>
        <taxon>Fungi</taxon>
        <taxon>Dikarya</taxon>
        <taxon>Ascomycota</taxon>
        <taxon>Pezizomycotina</taxon>
        <taxon>Eurotiomycetes</taxon>
        <taxon>Eurotiomycetidae</taxon>
        <taxon>Eurotiales</taxon>
        <taxon>Trichocomaceae</taxon>
        <taxon>Talaromyces</taxon>
        <taxon>Talaromyces sect. Talaromyces</taxon>
    </lineage>
</organism>
<dbReference type="STRING" id="1196081.A0A364KP16"/>
<evidence type="ECO:0000259" key="1">
    <source>
        <dbReference type="Pfam" id="PF01966"/>
    </source>
</evidence>
<comment type="caution">
    <text evidence="2">The sequence shown here is derived from an EMBL/GenBank/DDBJ whole genome shotgun (WGS) entry which is preliminary data.</text>
</comment>
<protein>
    <recommendedName>
        <fullName evidence="1">HD domain-containing protein</fullName>
    </recommendedName>
</protein>
<dbReference type="InterPro" id="IPR052567">
    <property type="entry name" value="OP_Dioxygenase"/>
</dbReference>
<evidence type="ECO:0000313" key="2">
    <source>
        <dbReference type="EMBL" id="RAO65279.1"/>
    </source>
</evidence>
<name>A0A364KP16_TALAM</name>
<dbReference type="PANTHER" id="PTHR40202:SF1">
    <property type="entry name" value="HD DOMAIN-CONTAINING PROTEIN"/>
    <property type="match status" value="1"/>
</dbReference>
<dbReference type="InterPro" id="IPR003607">
    <property type="entry name" value="HD/PDEase_dom"/>
</dbReference>